<gene>
    <name evidence="1" type="ORF">Pan181_34170</name>
</gene>
<dbReference type="Proteomes" id="UP000315750">
    <property type="component" value="Chromosome"/>
</dbReference>
<accession>A0A518AR53</accession>
<organism evidence="1 2">
    <name type="scientific">Aeoliella mucimassa</name>
    <dbReference type="NCBI Taxonomy" id="2527972"/>
    <lineage>
        <taxon>Bacteria</taxon>
        <taxon>Pseudomonadati</taxon>
        <taxon>Planctomycetota</taxon>
        <taxon>Planctomycetia</taxon>
        <taxon>Pirellulales</taxon>
        <taxon>Lacipirellulaceae</taxon>
        <taxon>Aeoliella</taxon>
    </lineage>
</organism>
<dbReference type="EMBL" id="CP036278">
    <property type="protein sequence ID" value="QDU57203.1"/>
    <property type="molecule type" value="Genomic_DNA"/>
</dbReference>
<protein>
    <submittedName>
        <fullName evidence="1">Uncharacterized protein</fullName>
    </submittedName>
</protein>
<proteinExistence type="predicted"/>
<evidence type="ECO:0000313" key="1">
    <source>
        <dbReference type="EMBL" id="QDU57203.1"/>
    </source>
</evidence>
<evidence type="ECO:0000313" key="2">
    <source>
        <dbReference type="Proteomes" id="UP000315750"/>
    </source>
</evidence>
<dbReference type="KEGG" id="amuc:Pan181_34170"/>
<dbReference type="AlphaFoldDB" id="A0A518AR53"/>
<sequence length="45" mass="5058">MGWPNLTAQKGVYGTYLCRKPPKAFHESLGMLRAYRQQGDADDGE</sequence>
<name>A0A518AR53_9BACT</name>
<reference evidence="1 2" key="1">
    <citation type="submission" date="2019-02" db="EMBL/GenBank/DDBJ databases">
        <title>Deep-cultivation of Planctomycetes and their phenomic and genomic characterization uncovers novel biology.</title>
        <authorList>
            <person name="Wiegand S."/>
            <person name="Jogler M."/>
            <person name="Boedeker C."/>
            <person name="Pinto D."/>
            <person name="Vollmers J."/>
            <person name="Rivas-Marin E."/>
            <person name="Kohn T."/>
            <person name="Peeters S.H."/>
            <person name="Heuer A."/>
            <person name="Rast P."/>
            <person name="Oberbeckmann S."/>
            <person name="Bunk B."/>
            <person name="Jeske O."/>
            <person name="Meyerdierks A."/>
            <person name="Storesund J.E."/>
            <person name="Kallscheuer N."/>
            <person name="Luecker S."/>
            <person name="Lage O.M."/>
            <person name="Pohl T."/>
            <person name="Merkel B.J."/>
            <person name="Hornburger P."/>
            <person name="Mueller R.-W."/>
            <person name="Bruemmer F."/>
            <person name="Labrenz M."/>
            <person name="Spormann A.M."/>
            <person name="Op den Camp H."/>
            <person name="Overmann J."/>
            <person name="Amann R."/>
            <person name="Jetten M.S.M."/>
            <person name="Mascher T."/>
            <person name="Medema M.H."/>
            <person name="Devos D.P."/>
            <person name="Kaster A.-K."/>
            <person name="Ovreas L."/>
            <person name="Rohde M."/>
            <person name="Galperin M.Y."/>
            <person name="Jogler C."/>
        </authorList>
    </citation>
    <scope>NUCLEOTIDE SEQUENCE [LARGE SCALE GENOMIC DNA]</scope>
    <source>
        <strain evidence="1 2">Pan181</strain>
    </source>
</reference>
<keyword evidence="2" id="KW-1185">Reference proteome</keyword>